<dbReference type="PANTHER" id="PTHR12002">
    <property type="entry name" value="CLAUDIN"/>
    <property type="match status" value="1"/>
</dbReference>
<feature type="transmembrane region" description="Helical" evidence="10">
    <location>
        <begin position="21"/>
        <end position="45"/>
    </location>
</feature>
<evidence type="ECO:0000256" key="8">
    <source>
        <dbReference type="ARBA" id="ARBA00022989"/>
    </source>
</evidence>
<dbReference type="AlphaFoldDB" id="A0A218V2K6"/>
<evidence type="ECO:0000256" key="2">
    <source>
        <dbReference type="ARBA" id="ARBA00004651"/>
    </source>
</evidence>
<gene>
    <name evidence="11" type="primary">CLDN8</name>
    <name evidence="11" type="ORF">RLOC_00003158</name>
</gene>
<dbReference type="GO" id="GO:0005198">
    <property type="term" value="F:structural molecule activity"/>
    <property type="evidence" value="ECO:0007669"/>
    <property type="project" value="InterPro"/>
</dbReference>
<dbReference type="EMBL" id="MUZQ01000065">
    <property type="protein sequence ID" value="OWK60118.1"/>
    <property type="molecule type" value="Genomic_DNA"/>
</dbReference>
<feature type="transmembrane region" description="Helical" evidence="10">
    <location>
        <begin position="97"/>
        <end position="120"/>
    </location>
</feature>
<evidence type="ECO:0000256" key="6">
    <source>
        <dbReference type="ARBA" id="ARBA00022692"/>
    </source>
</evidence>
<comment type="subcellular location">
    <subcellularLocation>
        <location evidence="1">Cell junction</location>
        <location evidence="1">Tight junction</location>
    </subcellularLocation>
    <subcellularLocation>
        <location evidence="2">Cell membrane</location>
        <topology evidence="2">Multi-pass membrane protein</topology>
    </subcellularLocation>
</comment>
<reference evidence="11 12" key="1">
    <citation type="submission" date="2017-05" db="EMBL/GenBank/DDBJ databases">
        <title>Genome of assembly of the Bengalese finch, Lonchura striata domestica.</title>
        <authorList>
            <person name="Colquitt B.M."/>
            <person name="Brainard M.S."/>
        </authorList>
    </citation>
    <scope>NUCLEOTIDE SEQUENCE [LARGE SCALE GENOMIC DNA]</scope>
    <source>
        <strain evidence="11">White83orange57</strain>
    </source>
</reference>
<sequence length="258" mass="27754">MKGGFGHPGQSWSRTGGGMACCMLQITGLIFGGVGMVGTLAATAMPQWRVSAYVDGNIVVFETIWEGLWMDCISQLGIRLQCKLYDSVLALPPLLEAFRALMCLAAGLAVVAFLTAIAGVKYTRRGTHGPRAVSIFILAAGAAFLLTGTLVLIPVSWTGGSIIRDFYDPEVPVPLKRELGAALYEKFGWRGLMEELGHIPMPRAAPALENLRFLLGYIQPDPMPSDPESPGGFLELLGMAELSFHETAVSVFMTAIYI</sequence>
<keyword evidence="8 10" id="KW-1133">Transmembrane helix</keyword>
<keyword evidence="7" id="KW-0965">Cell junction</keyword>
<keyword evidence="12" id="KW-1185">Reference proteome</keyword>
<evidence type="ECO:0000256" key="3">
    <source>
        <dbReference type="ARBA" id="ARBA00008295"/>
    </source>
</evidence>
<organism evidence="11 12">
    <name type="scientific">Lonchura striata</name>
    <name type="common">white-rumped munia</name>
    <dbReference type="NCBI Taxonomy" id="40157"/>
    <lineage>
        <taxon>Eukaryota</taxon>
        <taxon>Metazoa</taxon>
        <taxon>Chordata</taxon>
        <taxon>Craniata</taxon>
        <taxon>Vertebrata</taxon>
        <taxon>Euteleostomi</taxon>
        <taxon>Archelosauria</taxon>
        <taxon>Archosauria</taxon>
        <taxon>Dinosauria</taxon>
        <taxon>Saurischia</taxon>
        <taxon>Theropoda</taxon>
        <taxon>Coelurosauria</taxon>
        <taxon>Aves</taxon>
        <taxon>Neognathae</taxon>
        <taxon>Neoaves</taxon>
        <taxon>Telluraves</taxon>
        <taxon>Australaves</taxon>
        <taxon>Passeriformes</taxon>
        <taxon>Passeroidea</taxon>
        <taxon>Estrildidae</taxon>
        <taxon>Estrildinae</taxon>
        <taxon>Lonchura</taxon>
    </lineage>
</organism>
<dbReference type="PRINTS" id="PR01077">
    <property type="entry name" value="CLAUDIN"/>
</dbReference>
<dbReference type="Proteomes" id="UP000197619">
    <property type="component" value="Unassembled WGS sequence"/>
</dbReference>
<dbReference type="STRING" id="299123.ENSLSDP00000013089"/>
<evidence type="ECO:0000256" key="10">
    <source>
        <dbReference type="SAM" id="Phobius"/>
    </source>
</evidence>
<accession>A0A218V2K6</accession>
<dbReference type="Gene3D" id="1.20.140.150">
    <property type="match status" value="1"/>
</dbReference>
<dbReference type="InterPro" id="IPR006187">
    <property type="entry name" value="Claudin"/>
</dbReference>
<dbReference type="PROSITE" id="PS01346">
    <property type="entry name" value="CLAUDIN"/>
    <property type="match status" value="1"/>
</dbReference>
<dbReference type="GO" id="GO:0005886">
    <property type="term" value="C:plasma membrane"/>
    <property type="evidence" value="ECO:0007669"/>
    <property type="project" value="UniProtKB-SubCell"/>
</dbReference>
<dbReference type="InterPro" id="IPR017974">
    <property type="entry name" value="Claudin_CS"/>
</dbReference>
<keyword evidence="9 10" id="KW-0472">Membrane</keyword>
<dbReference type="GO" id="GO:0005923">
    <property type="term" value="C:bicellular tight junction"/>
    <property type="evidence" value="ECO:0007669"/>
    <property type="project" value="UniProtKB-SubCell"/>
</dbReference>
<evidence type="ECO:0000313" key="11">
    <source>
        <dbReference type="EMBL" id="OWK60118.1"/>
    </source>
</evidence>
<proteinExistence type="inferred from homology"/>
<protein>
    <submittedName>
        <fullName evidence="11">Claudin-8</fullName>
    </submittedName>
</protein>
<comment type="similarity">
    <text evidence="3">Belongs to the claudin family.</text>
</comment>
<comment type="caution">
    <text evidence="11">The sequence shown here is derived from an EMBL/GenBank/DDBJ whole genome shotgun (WGS) entry which is preliminary data.</text>
</comment>
<evidence type="ECO:0000256" key="9">
    <source>
        <dbReference type="ARBA" id="ARBA00023136"/>
    </source>
</evidence>
<feature type="transmembrane region" description="Helical" evidence="10">
    <location>
        <begin position="132"/>
        <end position="157"/>
    </location>
</feature>
<name>A0A218V2K6_9PASE</name>
<keyword evidence="4" id="KW-0796">Tight junction</keyword>
<evidence type="ECO:0000313" key="12">
    <source>
        <dbReference type="Proteomes" id="UP000197619"/>
    </source>
</evidence>
<keyword evidence="5" id="KW-1003">Cell membrane</keyword>
<dbReference type="InterPro" id="IPR004031">
    <property type="entry name" value="PMP22/EMP/MP20/Claudin"/>
</dbReference>
<evidence type="ECO:0000256" key="4">
    <source>
        <dbReference type="ARBA" id="ARBA00022427"/>
    </source>
</evidence>
<evidence type="ECO:0000256" key="7">
    <source>
        <dbReference type="ARBA" id="ARBA00022949"/>
    </source>
</evidence>
<evidence type="ECO:0000256" key="5">
    <source>
        <dbReference type="ARBA" id="ARBA00022475"/>
    </source>
</evidence>
<keyword evidence="6 10" id="KW-0812">Transmembrane</keyword>
<evidence type="ECO:0000256" key="1">
    <source>
        <dbReference type="ARBA" id="ARBA00004435"/>
    </source>
</evidence>
<dbReference type="Pfam" id="PF00822">
    <property type="entry name" value="PMP22_Claudin"/>
    <property type="match status" value="1"/>
</dbReference>